<evidence type="ECO:0000256" key="13">
    <source>
        <dbReference type="PIRSR" id="PIRSR037219-1"/>
    </source>
</evidence>
<proteinExistence type="inferred from homology"/>
<comment type="catalytic activity">
    <reaction evidence="11">
        <text>3 reduced [flavodoxin] + 2 L-arginine + 4 O2 = 3 oxidized [flavodoxin] + 2 L-citrulline + 2 nitric oxide + 4 H2O + 5 H(+)</text>
        <dbReference type="Rhea" id="RHEA:52324"/>
        <dbReference type="Rhea" id="RHEA-COMP:10622"/>
        <dbReference type="Rhea" id="RHEA-COMP:10623"/>
        <dbReference type="ChEBI" id="CHEBI:15377"/>
        <dbReference type="ChEBI" id="CHEBI:15378"/>
        <dbReference type="ChEBI" id="CHEBI:15379"/>
        <dbReference type="ChEBI" id="CHEBI:16480"/>
        <dbReference type="ChEBI" id="CHEBI:32682"/>
        <dbReference type="ChEBI" id="CHEBI:57618"/>
        <dbReference type="ChEBI" id="CHEBI:57743"/>
        <dbReference type="ChEBI" id="CHEBI:58210"/>
        <dbReference type="EC" id="1.14.14.47"/>
    </reaction>
</comment>
<dbReference type="Gene3D" id="3.90.1230.10">
    <property type="entry name" value="Nitric Oxide Synthase, Chain A, domain 3"/>
    <property type="match status" value="1"/>
</dbReference>
<evidence type="ECO:0000256" key="1">
    <source>
        <dbReference type="ARBA" id="ARBA00001963"/>
    </source>
</evidence>
<evidence type="ECO:0000256" key="10">
    <source>
        <dbReference type="ARBA" id="ARBA00023004"/>
    </source>
</evidence>
<dbReference type="InterPro" id="IPR036119">
    <property type="entry name" value="NOS_N_sf"/>
</dbReference>
<dbReference type="GO" id="GO:0046872">
    <property type="term" value="F:metal ion binding"/>
    <property type="evidence" value="ECO:0007669"/>
    <property type="project" value="UniProtKB-KW"/>
</dbReference>
<gene>
    <name evidence="15" type="primary">nos</name>
    <name evidence="15" type="ORF">SSLFYP27_01713</name>
</gene>
<dbReference type="PROSITE" id="PS60001">
    <property type="entry name" value="NOS"/>
    <property type="match status" value="1"/>
</dbReference>
<dbReference type="Gene3D" id="3.90.440.10">
    <property type="entry name" value="Nitric Oxide Synthase,Heme Domain,Chain A domain 2"/>
    <property type="match status" value="1"/>
</dbReference>
<comment type="function">
    <text evidence="3 12">Catalyzes the production of nitric oxide.</text>
</comment>
<keyword evidence="9 12" id="KW-0560">Oxidoreductase</keyword>
<dbReference type="SUPFAM" id="SSF56512">
    <property type="entry name" value="Nitric oxide (NO) synthase oxygenase domain"/>
    <property type="match status" value="1"/>
</dbReference>
<evidence type="ECO:0000256" key="3">
    <source>
        <dbReference type="ARBA" id="ARBA00002642"/>
    </source>
</evidence>
<dbReference type="GO" id="GO:0020037">
    <property type="term" value="F:heme binding"/>
    <property type="evidence" value="ECO:0007669"/>
    <property type="project" value="InterPro"/>
</dbReference>
<evidence type="ECO:0000259" key="14">
    <source>
        <dbReference type="PROSITE" id="PS60001"/>
    </source>
</evidence>
<dbReference type="InterPro" id="IPR004030">
    <property type="entry name" value="NOS_N"/>
</dbReference>
<name>A0A6N3D6A1_STASI</name>
<keyword evidence="10 12" id="KW-0408">Iron</keyword>
<protein>
    <recommendedName>
        <fullName evidence="6 12">Nitric oxide synthase oxygenase</fullName>
        <ecNumber evidence="5 12">1.14.14.47</ecNumber>
    </recommendedName>
</protein>
<comment type="similarity">
    <text evidence="4 12">Belongs to the NOS family. Bacterial NOS oxygenase subfamily.</text>
</comment>
<dbReference type="EMBL" id="CACRUO010000035">
    <property type="protein sequence ID" value="VYU22639.1"/>
    <property type="molecule type" value="Genomic_DNA"/>
</dbReference>
<dbReference type="RefSeq" id="WP_156666811.1">
    <property type="nucleotide sequence ID" value="NZ_CACRUO010000035.1"/>
</dbReference>
<dbReference type="PANTHER" id="PTHR43410">
    <property type="entry name" value="NITRIC OXIDE SYNTHASE OXYGENASE"/>
    <property type="match status" value="1"/>
</dbReference>
<dbReference type="Gene3D" id="3.90.340.10">
    <property type="entry name" value="Nitric Oxide Synthase, Chain A, domain 1"/>
    <property type="match status" value="1"/>
</dbReference>
<organism evidence="15">
    <name type="scientific">Staphylococcus simulans</name>
    <dbReference type="NCBI Taxonomy" id="1286"/>
    <lineage>
        <taxon>Bacteria</taxon>
        <taxon>Bacillati</taxon>
        <taxon>Bacillota</taxon>
        <taxon>Bacilli</taxon>
        <taxon>Bacillales</taxon>
        <taxon>Staphylococcaceae</taxon>
        <taxon>Staphylococcus</taxon>
    </lineage>
</organism>
<dbReference type="InterPro" id="IPR050607">
    <property type="entry name" value="NOS"/>
</dbReference>
<evidence type="ECO:0000313" key="15">
    <source>
        <dbReference type="EMBL" id="VYU22639.1"/>
    </source>
</evidence>
<dbReference type="InterPro" id="IPR044940">
    <property type="entry name" value="NOS_dom_2"/>
</dbReference>
<keyword evidence="8 12" id="KW-0479">Metal-binding</keyword>
<dbReference type="PANTHER" id="PTHR43410:SF1">
    <property type="entry name" value="NITRIC OXIDE SYNTHASE"/>
    <property type="match status" value="1"/>
</dbReference>
<dbReference type="InterPro" id="IPR044944">
    <property type="entry name" value="NOS_dom_3"/>
</dbReference>
<evidence type="ECO:0000256" key="7">
    <source>
        <dbReference type="ARBA" id="ARBA00022617"/>
    </source>
</evidence>
<evidence type="ECO:0000256" key="5">
    <source>
        <dbReference type="ARBA" id="ARBA00012735"/>
    </source>
</evidence>
<dbReference type="Pfam" id="PF02898">
    <property type="entry name" value="NO_synthase"/>
    <property type="match status" value="1"/>
</dbReference>
<evidence type="ECO:0000256" key="6">
    <source>
        <dbReference type="ARBA" id="ARBA00018859"/>
    </source>
</evidence>
<evidence type="ECO:0000256" key="8">
    <source>
        <dbReference type="ARBA" id="ARBA00022723"/>
    </source>
</evidence>
<feature type="binding site" description="axial binding residue" evidence="13">
    <location>
        <position position="62"/>
    </location>
    <ligand>
        <name>heme</name>
        <dbReference type="ChEBI" id="CHEBI:30413"/>
    </ligand>
    <ligandPart>
        <name>Fe</name>
        <dbReference type="ChEBI" id="CHEBI:18248"/>
    </ligandPart>
</feature>
<reference evidence="15" key="1">
    <citation type="submission" date="2019-11" db="EMBL/GenBank/DDBJ databases">
        <authorList>
            <person name="Feng L."/>
        </authorList>
    </citation>
    <scope>NUCLEOTIDE SEQUENCE</scope>
    <source>
        <strain evidence="15">SsimulansLFYP27</strain>
    </source>
</reference>
<feature type="domain" description="Nitric oxide synthase (NOS)" evidence="14">
    <location>
        <begin position="61"/>
        <end position="68"/>
    </location>
</feature>
<comment type="miscellaneous">
    <text evidence="12">This protein is similar to the oxygenase domain of eukaryotic nitric oxide synthases but lacks the reductase domain which, in eukaryotes, is responsible for transfer of electrons to the ferric heme during nitric oxide synthesis.</text>
</comment>
<comment type="cofactor">
    <cofactor evidence="1">
        <name>(6S)-5,6,7,8-tetrahydrofolate</name>
        <dbReference type="ChEBI" id="CHEBI:57453"/>
    </cofactor>
</comment>
<evidence type="ECO:0000256" key="9">
    <source>
        <dbReference type="ARBA" id="ARBA00023002"/>
    </source>
</evidence>
<evidence type="ECO:0000256" key="2">
    <source>
        <dbReference type="ARBA" id="ARBA00001971"/>
    </source>
</evidence>
<dbReference type="AlphaFoldDB" id="A0A6N3D6A1"/>
<dbReference type="InterPro" id="IPR017142">
    <property type="entry name" value="Nitric_oxide_synthase_Oase-su"/>
</dbReference>
<accession>A0A6N3D6A1</accession>
<dbReference type="PIRSF" id="PIRSF037219">
    <property type="entry name" value="NOS_oxygenase"/>
    <property type="match status" value="1"/>
</dbReference>
<comment type="cofactor">
    <cofactor evidence="2 12 13">
        <name>heme</name>
        <dbReference type="ChEBI" id="CHEBI:30413"/>
    </cofactor>
</comment>
<dbReference type="InterPro" id="IPR044943">
    <property type="entry name" value="NOS_dom_1"/>
</dbReference>
<keyword evidence="7 12" id="KW-0349">Heme</keyword>
<comment type="subunit">
    <text evidence="12">Homodimer.</text>
</comment>
<sequence>MLLEKATEFIHTMYRELNYDENVIQERLEAIEKEINETGTYHHTTEELTYGARMAWRNSNRCIGRLFWETLIVQDARDVKDNDAFIESIHKHLDEATNGGKIQSYITIYAQEEDHPPIIYNNQLIRYAGYEDAGDPAEREMTKTAQHLGWQGVGTDFDVLPLIYKLPGERFPRLHDLPEELVLEVPIEHRHYPKLADLGLKWYAVPIISSMDLKIGGITYPTVPFNGWYMVNEIAVRNFTDTYRYNLIEKVAEAFEFDTLKNTSFNKDRIMVELNDAVYHSFKKVGASIVDHLTAAKQFEHFESNEAKANREVTGKWSWLVPSLSPTLVSNYHHGYKNVMKEPNFFYKKPAETTGCPFH</sequence>
<evidence type="ECO:0000256" key="12">
    <source>
        <dbReference type="PIRNR" id="PIRNR037219"/>
    </source>
</evidence>
<evidence type="ECO:0000256" key="4">
    <source>
        <dbReference type="ARBA" id="ARBA00005411"/>
    </source>
</evidence>
<evidence type="ECO:0000256" key="11">
    <source>
        <dbReference type="ARBA" id="ARBA00048713"/>
    </source>
</evidence>
<dbReference type="GO" id="GO:0006809">
    <property type="term" value="P:nitric oxide biosynthetic process"/>
    <property type="evidence" value="ECO:0007669"/>
    <property type="project" value="InterPro"/>
</dbReference>
<dbReference type="GO" id="GO:0004517">
    <property type="term" value="F:nitric-oxide synthase activity"/>
    <property type="evidence" value="ECO:0007669"/>
    <property type="project" value="InterPro"/>
</dbReference>
<dbReference type="EC" id="1.14.14.47" evidence="5 12"/>